<protein>
    <recommendedName>
        <fullName evidence="2">histidine kinase</fullName>
        <ecNumber evidence="2">2.7.13.3</ecNumber>
    </recommendedName>
</protein>
<organism evidence="10 11">
    <name type="scientific">Funiculus sociatus GB2-A5</name>
    <dbReference type="NCBI Taxonomy" id="2933946"/>
    <lineage>
        <taxon>Bacteria</taxon>
        <taxon>Bacillati</taxon>
        <taxon>Cyanobacteriota</taxon>
        <taxon>Cyanophyceae</taxon>
        <taxon>Coleofasciculales</taxon>
        <taxon>Coleofasciculaceae</taxon>
        <taxon>Funiculus</taxon>
    </lineage>
</organism>
<dbReference type="SUPFAM" id="SSF55874">
    <property type="entry name" value="ATPase domain of HSP90 chaperone/DNA topoisomerase II/histidine kinase"/>
    <property type="match status" value="1"/>
</dbReference>
<dbReference type="PRINTS" id="PR00344">
    <property type="entry name" value="BCTRLSENSOR"/>
</dbReference>
<dbReference type="PANTHER" id="PTHR45339">
    <property type="entry name" value="HYBRID SIGNAL TRANSDUCTION HISTIDINE KINASE J"/>
    <property type="match status" value="1"/>
</dbReference>
<reference evidence="10 11" key="1">
    <citation type="submission" date="2022-04" db="EMBL/GenBank/DDBJ databases">
        <title>Positive selection, recombination, and allopatry shape intraspecific diversity of widespread and dominant cyanobacteria.</title>
        <authorList>
            <person name="Wei J."/>
            <person name="Shu W."/>
            <person name="Hu C."/>
        </authorList>
    </citation>
    <scope>NUCLEOTIDE SEQUENCE [LARGE SCALE GENOMIC DNA]</scope>
    <source>
        <strain evidence="10 11">GB2-A5</strain>
    </source>
</reference>
<dbReference type="InterPro" id="IPR036890">
    <property type="entry name" value="HATPase_C_sf"/>
</dbReference>
<dbReference type="Gene3D" id="3.40.50.2300">
    <property type="match status" value="2"/>
</dbReference>
<comment type="catalytic activity">
    <reaction evidence="1">
        <text>ATP + protein L-histidine = ADP + protein N-phospho-L-histidine.</text>
        <dbReference type="EC" id="2.7.13.3"/>
    </reaction>
</comment>
<evidence type="ECO:0000256" key="3">
    <source>
        <dbReference type="ARBA" id="ARBA00022553"/>
    </source>
</evidence>
<evidence type="ECO:0000256" key="6">
    <source>
        <dbReference type="PROSITE-ProRule" id="PRU00169"/>
    </source>
</evidence>
<dbReference type="PROSITE" id="PS50109">
    <property type="entry name" value="HIS_KIN"/>
    <property type="match status" value="1"/>
</dbReference>
<dbReference type="Pfam" id="PF00072">
    <property type="entry name" value="Response_reg"/>
    <property type="match status" value="2"/>
</dbReference>
<feature type="modified residue" description="4-aspartylphosphate" evidence="6">
    <location>
        <position position="62"/>
    </location>
</feature>
<evidence type="ECO:0000256" key="5">
    <source>
        <dbReference type="ARBA" id="ARBA00023012"/>
    </source>
</evidence>
<dbReference type="SUPFAM" id="SSF52172">
    <property type="entry name" value="CheY-like"/>
    <property type="match status" value="2"/>
</dbReference>
<dbReference type="InterPro" id="IPR003594">
    <property type="entry name" value="HATPase_dom"/>
</dbReference>
<evidence type="ECO:0000256" key="7">
    <source>
        <dbReference type="SAM" id="Coils"/>
    </source>
</evidence>
<evidence type="ECO:0000313" key="10">
    <source>
        <dbReference type="EMBL" id="MEP0867561.1"/>
    </source>
</evidence>
<evidence type="ECO:0000259" key="8">
    <source>
        <dbReference type="PROSITE" id="PS50109"/>
    </source>
</evidence>
<keyword evidence="7" id="KW-0175">Coiled coil</keyword>
<evidence type="ECO:0000256" key="1">
    <source>
        <dbReference type="ARBA" id="ARBA00000085"/>
    </source>
</evidence>
<dbReference type="SUPFAM" id="SSF47384">
    <property type="entry name" value="Homodimeric domain of signal transducing histidine kinase"/>
    <property type="match status" value="1"/>
</dbReference>
<dbReference type="InterPro" id="IPR001789">
    <property type="entry name" value="Sig_transdc_resp-reg_receiver"/>
</dbReference>
<evidence type="ECO:0000313" key="11">
    <source>
        <dbReference type="Proteomes" id="UP001442494"/>
    </source>
</evidence>
<dbReference type="EMBL" id="JAMPKK010000076">
    <property type="protein sequence ID" value="MEP0867561.1"/>
    <property type="molecule type" value="Genomic_DNA"/>
</dbReference>
<dbReference type="CDD" id="cd17546">
    <property type="entry name" value="REC_hyHK_CKI1_RcsC-like"/>
    <property type="match status" value="1"/>
</dbReference>
<dbReference type="InterPro" id="IPR036097">
    <property type="entry name" value="HisK_dim/P_sf"/>
</dbReference>
<dbReference type="Pfam" id="PF02518">
    <property type="entry name" value="HATPase_c"/>
    <property type="match status" value="1"/>
</dbReference>
<dbReference type="CDD" id="cd16922">
    <property type="entry name" value="HATPase_EvgS-ArcB-TorS-like"/>
    <property type="match status" value="1"/>
</dbReference>
<dbReference type="InterPro" id="IPR011006">
    <property type="entry name" value="CheY-like_superfamily"/>
</dbReference>
<dbReference type="SMART" id="SM00388">
    <property type="entry name" value="HisKA"/>
    <property type="match status" value="1"/>
</dbReference>
<dbReference type="Pfam" id="PF00512">
    <property type="entry name" value="HisKA"/>
    <property type="match status" value="1"/>
</dbReference>
<dbReference type="Proteomes" id="UP001442494">
    <property type="component" value="Unassembled WGS sequence"/>
</dbReference>
<evidence type="ECO:0000256" key="2">
    <source>
        <dbReference type="ARBA" id="ARBA00012438"/>
    </source>
</evidence>
<dbReference type="PROSITE" id="PS50110">
    <property type="entry name" value="RESPONSE_REGULATORY"/>
    <property type="match status" value="2"/>
</dbReference>
<feature type="domain" description="Response regulatory" evidence="9">
    <location>
        <begin position="5"/>
        <end position="128"/>
    </location>
</feature>
<dbReference type="PANTHER" id="PTHR45339:SF1">
    <property type="entry name" value="HYBRID SIGNAL TRANSDUCTION HISTIDINE KINASE J"/>
    <property type="match status" value="1"/>
</dbReference>
<accession>A0ABV0JY20</accession>
<dbReference type="SMART" id="SM00448">
    <property type="entry name" value="REC"/>
    <property type="match status" value="2"/>
</dbReference>
<dbReference type="InterPro" id="IPR003661">
    <property type="entry name" value="HisK_dim/P_dom"/>
</dbReference>
<gene>
    <name evidence="10" type="ORF">NDI37_24235</name>
</gene>
<dbReference type="SMART" id="SM00387">
    <property type="entry name" value="HATPase_c"/>
    <property type="match status" value="1"/>
</dbReference>
<feature type="coiled-coil region" evidence="7">
    <location>
        <begin position="134"/>
        <end position="175"/>
    </location>
</feature>
<dbReference type="Gene3D" id="1.10.287.130">
    <property type="match status" value="1"/>
</dbReference>
<comment type="caution">
    <text evidence="10">The sequence shown here is derived from an EMBL/GenBank/DDBJ whole genome shotgun (WGS) entry which is preliminary data.</text>
</comment>
<proteinExistence type="predicted"/>
<dbReference type="InterPro" id="IPR004358">
    <property type="entry name" value="Sig_transdc_His_kin-like_C"/>
</dbReference>
<keyword evidence="4" id="KW-0418">Kinase</keyword>
<keyword evidence="3 6" id="KW-0597">Phosphoprotein</keyword>
<keyword evidence="4" id="KW-0808">Transferase</keyword>
<dbReference type="Gene3D" id="3.30.565.10">
    <property type="entry name" value="Histidine kinase-like ATPase, C-terminal domain"/>
    <property type="match status" value="1"/>
</dbReference>
<dbReference type="EC" id="2.7.13.3" evidence="2"/>
<feature type="domain" description="Histidine kinase" evidence="8">
    <location>
        <begin position="189"/>
        <end position="429"/>
    </location>
</feature>
<keyword evidence="11" id="KW-1185">Reference proteome</keyword>
<name>A0ABV0JY20_9CYAN</name>
<evidence type="ECO:0000256" key="4">
    <source>
        <dbReference type="ARBA" id="ARBA00022777"/>
    </source>
</evidence>
<sequence>MSKGTIICVDDERVVLISLRDQLTHHLGSDYDIELAESGEEALEIFAELLEEKREILLIISDQIMPGMKGDELLIKIHAQYPKTLKILLTGQASVTAVGNAVNFANLYRYIAKPWDETDLCLTATEAIRSYVQDKELEEKNKFLEKINLELEQLNASLEEKIASRTLKLQQAKEAAEVANQSKSTFLANMSHELRSPLNVILGYSHLMTRSPTLPPEHKENISIISRSGEHLLTLINDVLDMSKIEAGRTILNEHNFDFYSLLDDLEDMFRLKAEEKGLQLLCNRSPDVPQYVRTDEVKLRQVLINLLNNAVKFTQQGTVSLRVSVVTQLSSWVETTFKPSNLQTPTDNGQLTIAFEISDTGIGIPSDELDIIFEAFVQAKTGQEESQEGTGLGLAISCQFVQLMGGQITVSSEVGRGSVFQFALKISAIASTDIAPQQPTRRVIALKPNQPRYRILIVDEKADNRQLLLLLLSPLGFDLKEACNGLEAIAIWENWQPHLIWMDMRMPVMDGIEATKLIRTKEKEMARGAEAQMGGEKALSSLSPIPNPQSIVPNPTAIIALSASVLKGEQAVLLAAGCDDFLGKPFCEADIFELINKHLGVLYIYDENPTQSTSFESDYLNNPLTPADLAALPDTWVAQLHHAAALANPNLAISIIEQISADHTTLAKGLAKLVNDFQFDKIMDLTNYQHDFNCYSNPI</sequence>
<dbReference type="CDD" id="cd00082">
    <property type="entry name" value="HisKA"/>
    <property type="match status" value="1"/>
</dbReference>
<feature type="domain" description="Response regulatory" evidence="9">
    <location>
        <begin position="455"/>
        <end position="600"/>
    </location>
</feature>
<evidence type="ECO:0000259" key="9">
    <source>
        <dbReference type="PROSITE" id="PS50110"/>
    </source>
</evidence>
<dbReference type="RefSeq" id="WP_190426357.1">
    <property type="nucleotide sequence ID" value="NZ_JAMPKK010000076.1"/>
</dbReference>
<keyword evidence="5" id="KW-0902">Two-component regulatory system</keyword>
<dbReference type="InterPro" id="IPR005467">
    <property type="entry name" value="His_kinase_dom"/>
</dbReference>
<feature type="modified residue" description="4-aspartylphosphate" evidence="6">
    <location>
        <position position="504"/>
    </location>
</feature>